<sequence>MPYLHMKPFSDEDAELLKEYRPNQIVKSKLYGDVKPRSMIQLAKYWVLCGKLGEMLSEGDTRYSKDDIDFEVKTTVAKEHPALIKRFKMIDAALYIEPISISFANMKHLEATNFFNLAYPVMSKLAGITKEQLMEL</sequence>
<name>A0A6M3JFK2_9ZZZZ</name>
<proteinExistence type="predicted"/>
<gene>
    <name evidence="1" type="ORF">MM415B00138_0015</name>
</gene>
<accession>A0A6M3JFK2</accession>
<evidence type="ECO:0000313" key="1">
    <source>
        <dbReference type="EMBL" id="QJA67965.1"/>
    </source>
</evidence>
<organism evidence="1">
    <name type="scientific">viral metagenome</name>
    <dbReference type="NCBI Taxonomy" id="1070528"/>
    <lineage>
        <taxon>unclassified sequences</taxon>
        <taxon>metagenomes</taxon>
        <taxon>organismal metagenomes</taxon>
    </lineage>
</organism>
<protein>
    <submittedName>
        <fullName evidence="1">Uncharacterized protein</fullName>
    </submittedName>
</protein>
<reference evidence="1" key="1">
    <citation type="submission" date="2020-03" db="EMBL/GenBank/DDBJ databases">
        <title>The deep terrestrial virosphere.</title>
        <authorList>
            <person name="Holmfeldt K."/>
            <person name="Nilsson E."/>
            <person name="Simone D."/>
            <person name="Lopez-Fernandez M."/>
            <person name="Wu X."/>
            <person name="de Brujin I."/>
            <person name="Lundin D."/>
            <person name="Andersson A."/>
            <person name="Bertilsson S."/>
            <person name="Dopson M."/>
        </authorList>
    </citation>
    <scope>NUCLEOTIDE SEQUENCE</scope>
    <source>
        <strain evidence="1">MM415B00138</strain>
    </source>
</reference>
<dbReference type="EMBL" id="MT141578">
    <property type="protein sequence ID" value="QJA67965.1"/>
    <property type="molecule type" value="Genomic_DNA"/>
</dbReference>
<dbReference type="AlphaFoldDB" id="A0A6M3JFK2"/>